<dbReference type="Pfam" id="PF13274">
    <property type="entry name" value="SocA_Panacea"/>
    <property type="match status" value="1"/>
</dbReference>
<dbReference type="AlphaFoldDB" id="A0A2Z4UEQ9"/>
<proteinExistence type="predicted"/>
<dbReference type="Proteomes" id="UP000250003">
    <property type="component" value="Chromosome"/>
</dbReference>
<sequence length="139" mass="16805">MYSAKELSKYIINKCTIDEEYISNLQLQKILFYIQEYYLKKEKRAIFADEIYAWQFGPVVPEVYYEFCGYGAMPIYNEYNVEIDNEDRRIIDNIIEAKRAMKPWQLVEETHKKNGAWDRVYNQGRGNKQLIPIEYIEEY</sequence>
<protein>
    <recommendedName>
        <fullName evidence="1">Antitoxin SocA-like Panacea domain-containing protein</fullName>
    </recommendedName>
</protein>
<reference evidence="3" key="1">
    <citation type="submission" date="2018-06" db="EMBL/GenBank/DDBJ databases">
        <title>Description of Blautia argi sp. nov., a new anaerobic isolated from dog feces.</title>
        <authorList>
            <person name="Chang Y.-H."/>
            <person name="Paek J."/>
            <person name="Shin Y."/>
        </authorList>
    </citation>
    <scope>NUCLEOTIDE SEQUENCE [LARGE SCALE GENOMIC DNA]</scope>
    <source>
        <strain evidence="3">KCTC 15426</strain>
    </source>
</reference>
<dbReference type="EMBL" id="CP030280">
    <property type="protein sequence ID" value="AWY99542.1"/>
    <property type="molecule type" value="Genomic_DNA"/>
</dbReference>
<name>A0A2Z4UEQ9_9FIRM</name>
<dbReference type="OrthoDB" id="9799173at2"/>
<evidence type="ECO:0000313" key="2">
    <source>
        <dbReference type="EMBL" id="AWY99542.1"/>
    </source>
</evidence>
<accession>A0A2Z4UEQ9</accession>
<evidence type="ECO:0000259" key="1">
    <source>
        <dbReference type="Pfam" id="PF13274"/>
    </source>
</evidence>
<dbReference type="KEGG" id="blau:DQQ01_14650"/>
<organism evidence="2 3">
    <name type="scientific">Blautia argi</name>
    <dbReference type="NCBI Taxonomy" id="1912897"/>
    <lineage>
        <taxon>Bacteria</taxon>
        <taxon>Bacillati</taxon>
        <taxon>Bacillota</taxon>
        <taxon>Clostridia</taxon>
        <taxon>Lachnospirales</taxon>
        <taxon>Lachnospiraceae</taxon>
        <taxon>Blautia</taxon>
    </lineage>
</organism>
<keyword evidence="3" id="KW-1185">Reference proteome</keyword>
<gene>
    <name evidence="2" type="ORF">DQQ01_14650</name>
</gene>
<feature type="domain" description="Antitoxin SocA-like Panacea" evidence="1">
    <location>
        <begin position="27"/>
        <end position="117"/>
    </location>
</feature>
<dbReference type="InterPro" id="IPR025272">
    <property type="entry name" value="SocA_Panacea"/>
</dbReference>
<evidence type="ECO:0000313" key="3">
    <source>
        <dbReference type="Proteomes" id="UP000250003"/>
    </source>
</evidence>